<protein>
    <recommendedName>
        <fullName evidence="3">F-box domain-containing protein</fullName>
    </recommendedName>
</protein>
<dbReference type="AlphaFoldDB" id="A0A1M2VUG5"/>
<dbReference type="EMBL" id="MNAD01000682">
    <property type="protein sequence ID" value="OJT11160.1"/>
    <property type="molecule type" value="Genomic_DNA"/>
</dbReference>
<keyword evidence="2" id="KW-1185">Reference proteome</keyword>
<accession>A0A1M2VUG5</accession>
<name>A0A1M2VUG5_TRAPU</name>
<evidence type="ECO:0000313" key="1">
    <source>
        <dbReference type="EMBL" id="OJT11160.1"/>
    </source>
</evidence>
<evidence type="ECO:0008006" key="3">
    <source>
        <dbReference type="Google" id="ProtNLM"/>
    </source>
</evidence>
<gene>
    <name evidence="1" type="ORF">TRAPUB_12316</name>
</gene>
<evidence type="ECO:0000313" key="2">
    <source>
        <dbReference type="Proteomes" id="UP000184267"/>
    </source>
</evidence>
<comment type="caution">
    <text evidence="1">The sequence shown here is derived from an EMBL/GenBank/DDBJ whole genome shotgun (WGS) entry which is preliminary data.</text>
</comment>
<reference evidence="1 2" key="1">
    <citation type="submission" date="2016-10" db="EMBL/GenBank/DDBJ databases">
        <title>Genome sequence of the basidiomycete white-rot fungus Trametes pubescens.</title>
        <authorList>
            <person name="Makela M.R."/>
            <person name="Granchi Z."/>
            <person name="Peng M."/>
            <person name="De Vries R.P."/>
            <person name="Grigoriev I."/>
            <person name="Riley R."/>
            <person name="Hilden K."/>
        </authorList>
    </citation>
    <scope>NUCLEOTIDE SEQUENCE [LARGE SCALE GENOMIC DNA]</scope>
    <source>
        <strain evidence="1 2">FBCC735</strain>
    </source>
</reference>
<sequence>MLTRRCSHLPLVRIEQPSGWIHRTYAFYDGPTAPLPPAISLLPSNGATSRFLGKFDVLSLVFNAIYQDEDARRNRKQLVGLMLTTKVFFHHAAGVLWRALDDVGLGPLLDMFERIDIQADLTTVQASRTIMWSDIWNNLLYYASHIRSIRINGDGHDTEVIPTLSSLIIDHSPLLPSLKHIFWDVAIQGRDNLLYFLGPNLERLVVRVCKFSGSSAGERAFLSWNEHLQVKLLLLAPHLSRFTVLTNEYHPPTVTPEQYFRQLHRLEVGVISSCVNKNSSLAKLRAMHLQRLEFGVYFGETGIGVCWRLLSIYQFASLRSIRITSNAPHSDKRMSFKLTENFRPLLELRALQRVCLHLLFHVFDFDNEQLLFVAAAWPELVSLRLMFAFLHSTNYSIPDIRSLADVVRLCPSLAIFTVPAMEVANSPDTLDISESPKSCLRSLTIGIFFIPDNIESHEVTTALGKVFPAYSTQETK</sequence>
<organism evidence="1 2">
    <name type="scientific">Trametes pubescens</name>
    <name type="common">White-rot fungus</name>
    <dbReference type="NCBI Taxonomy" id="154538"/>
    <lineage>
        <taxon>Eukaryota</taxon>
        <taxon>Fungi</taxon>
        <taxon>Dikarya</taxon>
        <taxon>Basidiomycota</taxon>
        <taxon>Agaricomycotina</taxon>
        <taxon>Agaricomycetes</taxon>
        <taxon>Polyporales</taxon>
        <taxon>Polyporaceae</taxon>
        <taxon>Trametes</taxon>
    </lineage>
</organism>
<dbReference type="Proteomes" id="UP000184267">
    <property type="component" value="Unassembled WGS sequence"/>
</dbReference>
<dbReference type="OrthoDB" id="2794229at2759"/>
<dbReference type="OMA" id="RINGDGH"/>
<proteinExistence type="predicted"/>